<dbReference type="Gene3D" id="3.40.50.150">
    <property type="entry name" value="Vaccinia Virus protein VP39"/>
    <property type="match status" value="1"/>
</dbReference>
<dbReference type="InterPro" id="IPR029063">
    <property type="entry name" value="SAM-dependent_MTases_sf"/>
</dbReference>
<dbReference type="GO" id="GO:0003723">
    <property type="term" value="F:RNA binding"/>
    <property type="evidence" value="ECO:0007669"/>
    <property type="project" value="UniProtKB-UniRule"/>
</dbReference>
<accession>A0A813ET57</accession>
<keyword evidence="1" id="KW-0808">Transferase</keyword>
<keyword evidence="1" id="KW-0694">RNA-binding</keyword>
<gene>
    <name evidence="3" type="ORF">PGLA1383_LOCUS22693</name>
</gene>
<feature type="domain" description="SAM-dependent MTase RsmB/NOP-type" evidence="2">
    <location>
        <begin position="1"/>
        <end position="40"/>
    </location>
</feature>
<feature type="non-terminal residue" evidence="3">
    <location>
        <position position="1"/>
    </location>
</feature>
<keyword evidence="4" id="KW-1185">Reference proteome</keyword>
<reference evidence="3" key="1">
    <citation type="submission" date="2021-02" db="EMBL/GenBank/DDBJ databases">
        <authorList>
            <person name="Dougan E. K."/>
            <person name="Rhodes N."/>
            <person name="Thang M."/>
            <person name="Chan C."/>
        </authorList>
    </citation>
    <scope>NUCLEOTIDE SEQUENCE</scope>
</reference>
<sequence>DVLGAAQPDLGPASSVPGCLRAWPHALDAEGFFVSCFRKAAGTATKPVPGGALEEQTFRLLDEDSAEEVRELARSAQRLGFWPPEPLDGRPARRLALQEDGRIFLLPGPELGRALQRLEREAEEPGVLVARRDKANYGDLQISEELLLLAGDRAQRSSSLDEGEWRELVARMEGDLRPLNWRLEELASRGDVAGAEKVLADMRSGGIEPNLITLNMLAKARARSGEAALSSGEAAAQRTLGQLQA</sequence>
<dbReference type="InterPro" id="IPR011990">
    <property type="entry name" value="TPR-like_helical_dom_sf"/>
</dbReference>
<dbReference type="Gene3D" id="1.25.40.10">
    <property type="entry name" value="Tetratricopeptide repeat domain"/>
    <property type="match status" value="1"/>
</dbReference>
<comment type="caution">
    <text evidence="1">Lacks conserved residue(s) required for the propagation of feature annotation.</text>
</comment>
<keyword evidence="1" id="KW-0489">Methyltransferase</keyword>
<dbReference type="InterPro" id="IPR001678">
    <property type="entry name" value="MeTrfase_RsmB-F_NOP2_dom"/>
</dbReference>
<dbReference type="GO" id="GO:0008168">
    <property type="term" value="F:methyltransferase activity"/>
    <property type="evidence" value="ECO:0007669"/>
    <property type="project" value="UniProtKB-KW"/>
</dbReference>
<dbReference type="PROSITE" id="PS51686">
    <property type="entry name" value="SAM_MT_RSMB_NOP"/>
    <property type="match status" value="1"/>
</dbReference>
<dbReference type="EMBL" id="CAJNNV010016576">
    <property type="protein sequence ID" value="CAE8604536.1"/>
    <property type="molecule type" value="Genomic_DNA"/>
</dbReference>
<comment type="caution">
    <text evidence="3">The sequence shown here is derived from an EMBL/GenBank/DDBJ whole genome shotgun (WGS) entry which is preliminary data.</text>
</comment>
<dbReference type="GO" id="GO:0032259">
    <property type="term" value="P:methylation"/>
    <property type="evidence" value="ECO:0007669"/>
    <property type="project" value="UniProtKB-KW"/>
</dbReference>
<evidence type="ECO:0000313" key="4">
    <source>
        <dbReference type="Proteomes" id="UP000654075"/>
    </source>
</evidence>
<proteinExistence type="inferred from homology"/>
<dbReference type="AlphaFoldDB" id="A0A813ET57"/>
<protein>
    <recommendedName>
        <fullName evidence="2">SAM-dependent MTase RsmB/NOP-type domain-containing protein</fullName>
    </recommendedName>
</protein>
<keyword evidence="1" id="KW-0949">S-adenosyl-L-methionine</keyword>
<name>A0A813ET57_POLGL</name>
<evidence type="ECO:0000259" key="2">
    <source>
        <dbReference type="PROSITE" id="PS51686"/>
    </source>
</evidence>
<evidence type="ECO:0000313" key="3">
    <source>
        <dbReference type="EMBL" id="CAE8604536.1"/>
    </source>
</evidence>
<dbReference type="Proteomes" id="UP000654075">
    <property type="component" value="Unassembled WGS sequence"/>
</dbReference>
<evidence type="ECO:0000256" key="1">
    <source>
        <dbReference type="PROSITE-ProRule" id="PRU01023"/>
    </source>
</evidence>
<organism evidence="3 4">
    <name type="scientific">Polarella glacialis</name>
    <name type="common">Dinoflagellate</name>
    <dbReference type="NCBI Taxonomy" id="89957"/>
    <lineage>
        <taxon>Eukaryota</taxon>
        <taxon>Sar</taxon>
        <taxon>Alveolata</taxon>
        <taxon>Dinophyceae</taxon>
        <taxon>Suessiales</taxon>
        <taxon>Suessiaceae</taxon>
        <taxon>Polarella</taxon>
    </lineage>
</organism>
<comment type="similarity">
    <text evidence="1">Belongs to the class I-like SAM-binding methyltransferase superfamily. RsmB/NOP family.</text>
</comment>
<feature type="binding site" evidence="1">
    <location>
        <position position="1"/>
    </location>
    <ligand>
        <name>S-adenosyl-L-methionine</name>
        <dbReference type="ChEBI" id="CHEBI:59789"/>
    </ligand>
</feature>